<dbReference type="Pfam" id="PF06050">
    <property type="entry name" value="HGD-D"/>
    <property type="match status" value="1"/>
</dbReference>
<evidence type="ECO:0000256" key="5">
    <source>
        <dbReference type="SAM" id="MobiDB-lite"/>
    </source>
</evidence>
<reference evidence="6 7" key="1">
    <citation type="submission" date="2019-03" db="EMBL/GenBank/DDBJ databases">
        <title>Whole genome sequence of Arthrobacter sp JH1-1.</title>
        <authorList>
            <person name="Trinh H.N."/>
        </authorList>
    </citation>
    <scope>NUCLEOTIDE SEQUENCE [LARGE SCALE GENOMIC DNA]</scope>
    <source>
        <strain evidence="6 7">JH1-1</strain>
    </source>
</reference>
<dbReference type="AlphaFoldDB" id="A0A4R5L1N9"/>
<evidence type="ECO:0000313" key="7">
    <source>
        <dbReference type="Proteomes" id="UP000295511"/>
    </source>
</evidence>
<dbReference type="Gene3D" id="3.40.50.11900">
    <property type="match status" value="1"/>
</dbReference>
<evidence type="ECO:0000256" key="4">
    <source>
        <dbReference type="ARBA" id="ARBA00023014"/>
    </source>
</evidence>
<comment type="similarity">
    <text evidence="1">Belongs to the FldB/FldC dehydratase alpha/beta subunit family.</text>
</comment>
<dbReference type="GO" id="GO:0046872">
    <property type="term" value="F:metal ion binding"/>
    <property type="evidence" value="ECO:0007669"/>
    <property type="project" value="UniProtKB-KW"/>
</dbReference>
<dbReference type="InterPro" id="IPR010327">
    <property type="entry name" value="FldB/FldC_alpha/beta"/>
</dbReference>
<protein>
    <submittedName>
        <fullName evidence="6">2-hydroxyacyl-CoA dehydratase</fullName>
    </submittedName>
</protein>
<accession>A0A4R5L1N9</accession>
<keyword evidence="7" id="KW-1185">Reference proteome</keyword>
<evidence type="ECO:0000313" key="6">
    <source>
        <dbReference type="EMBL" id="TDG01301.1"/>
    </source>
</evidence>
<evidence type="ECO:0000256" key="3">
    <source>
        <dbReference type="ARBA" id="ARBA00023004"/>
    </source>
</evidence>
<dbReference type="EMBL" id="SMRU01000002">
    <property type="protein sequence ID" value="TDG01301.1"/>
    <property type="molecule type" value="Genomic_DNA"/>
</dbReference>
<keyword evidence="4" id="KW-0411">Iron-sulfur</keyword>
<organism evidence="6 7">
    <name type="scientific">Arthrobacter terricola</name>
    <dbReference type="NCBI Taxonomy" id="2547396"/>
    <lineage>
        <taxon>Bacteria</taxon>
        <taxon>Bacillati</taxon>
        <taxon>Actinomycetota</taxon>
        <taxon>Actinomycetes</taxon>
        <taxon>Micrococcales</taxon>
        <taxon>Micrococcaceae</taxon>
        <taxon>Arthrobacter</taxon>
    </lineage>
</organism>
<dbReference type="PANTHER" id="PTHR30548:SF4">
    <property type="entry name" value="SUBUNIT OF OXYGEN-SENSITIVE 2-HYDROXYISOCAPROYL-COA DEHYDRATASE"/>
    <property type="match status" value="1"/>
</dbReference>
<dbReference type="Gene3D" id="3.40.50.11890">
    <property type="match status" value="1"/>
</dbReference>
<sequence>MRLGTRTRCAPRSPNSLNRSRDPDETSRQLPWIGADSVNALSLFRQVVENRFDPDAVDALASFGGRPVIGFLDTGFPEELAIAAGFHPMLLTGDPSSGTATVDPYLDLSVPSRVRHLTEAMVTGRHDSVDVLCVTGGDRWLANTHGFLEAYRQISATPDFGDVYYLERVRGTYREHRDYNLRLHREFRAYLEDRSGNVIDDGELAAAISLTNETRALLRDVAILRTGDDPRISGVDAHTITMASMLMPKKAFNAALRQFLASEVPTAPAVARDSTRVFLSGSSLDHQRLHEIVESLPAVVVGEDTEFGARYAETPINESIDPMEAIADRYTFKAPESWAFGIKRRIAMKVDAAVAARADVEVFLHLLNDTATGWDFPDQRRALQEQGIHVVALTDQDYAFDDAQAVSEKLAEFISHSSGEHNIMKKAEA</sequence>
<name>A0A4R5L1N9_9MICC</name>
<keyword evidence="3" id="KW-0408">Iron</keyword>
<dbReference type="GO" id="GO:0051536">
    <property type="term" value="F:iron-sulfur cluster binding"/>
    <property type="evidence" value="ECO:0007669"/>
    <property type="project" value="UniProtKB-KW"/>
</dbReference>
<keyword evidence="2" id="KW-0479">Metal-binding</keyword>
<evidence type="ECO:0000256" key="1">
    <source>
        <dbReference type="ARBA" id="ARBA00005806"/>
    </source>
</evidence>
<gene>
    <name evidence="6" type="ORF">E1809_01925</name>
</gene>
<comment type="caution">
    <text evidence="6">The sequence shown here is derived from an EMBL/GenBank/DDBJ whole genome shotgun (WGS) entry which is preliminary data.</text>
</comment>
<dbReference type="PANTHER" id="PTHR30548">
    <property type="entry name" value="2-HYDROXYGLUTARYL-COA DEHYDRATASE, D-COMPONENT-RELATED"/>
    <property type="match status" value="1"/>
</dbReference>
<proteinExistence type="inferred from homology"/>
<evidence type="ECO:0000256" key="2">
    <source>
        <dbReference type="ARBA" id="ARBA00022723"/>
    </source>
</evidence>
<dbReference type="Gene3D" id="1.20.1270.370">
    <property type="match status" value="1"/>
</dbReference>
<feature type="region of interest" description="Disordered" evidence="5">
    <location>
        <begin position="1"/>
        <end position="29"/>
    </location>
</feature>
<dbReference type="Proteomes" id="UP000295511">
    <property type="component" value="Unassembled WGS sequence"/>
</dbReference>
<dbReference type="GO" id="GO:0016836">
    <property type="term" value="F:hydro-lyase activity"/>
    <property type="evidence" value="ECO:0007669"/>
    <property type="project" value="UniProtKB-ARBA"/>
</dbReference>
<dbReference type="OrthoDB" id="4578012at2"/>